<feature type="domain" description="Flavin reductase like" evidence="5">
    <location>
        <begin position="118"/>
        <end position="279"/>
    </location>
</feature>
<proteinExistence type="inferred from homology"/>
<dbReference type="AlphaFoldDB" id="A0A5B0QZV0"/>
<organism evidence="6 7">
    <name type="scientific">Puccinia graminis f. sp. tritici</name>
    <dbReference type="NCBI Taxonomy" id="56615"/>
    <lineage>
        <taxon>Eukaryota</taxon>
        <taxon>Fungi</taxon>
        <taxon>Dikarya</taxon>
        <taxon>Basidiomycota</taxon>
        <taxon>Pucciniomycotina</taxon>
        <taxon>Pucciniomycetes</taxon>
        <taxon>Pucciniales</taxon>
        <taxon>Pucciniaceae</taxon>
        <taxon>Puccinia</taxon>
    </lineage>
</organism>
<sequence length="324" mass="36011">MQIGLFKRLTPWPRVRKSSHQPTLGILIPGSHLTKHSVVITRMSHHPPFKQVEASRPDFDSGHLSRYTKTPQPDWQVGQGANNAPLPGAKIYQSPAPTKTFVPYESISPSEMYKLMISSVVPRPIGFCSTLSADGNTNLAPFSYFNAAGSDPPCLMMSFTATSVGGDKDTIANIRATKEFVIAIISEPFIEAANYTAIDAPSEVSEWLLSGLTPEPSIKVKPARVQEAAVNMECELEYLHEMFDPSNPKKLTQVIVIGRIKAWHIKKDVLVDDTPLVALEKLMPIGRLGGITYSRTIERFELPRPIWKEEKEKDEVKKVLSQPH</sequence>
<name>A0A5B0QZV0_PUCGR</name>
<evidence type="ECO:0000256" key="2">
    <source>
        <dbReference type="ARBA" id="ARBA00022630"/>
    </source>
</evidence>
<dbReference type="SUPFAM" id="SSF50475">
    <property type="entry name" value="FMN-binding split barrel"/>
    <property type="match status" value="1"/>
</dbReference>
<dbReference type="InterPro" id="IPR012349">
    <property type="entry name" value="Split_barrel_FMN-bd"/>
</dbReference>
<comment type="cofactor">
    <cofactor evidence="1">
        <name>FMN</name>
        <dbReference type="ChEBI" id="CHEBI:58210"/>
    </cofactor>
</comment>
<dbReference type="SMART" id="SM00903">
    <property type="entry name" value="Flavin_Reduct"/>
    <property type="match status" value="1"/>
</dbReference>
<keyword evidence="7" id="KW-1185">Reference proteome</keyword>
<keyword evidence="3" id="KW-0288">FMN</keyword>
<evidence type="ECO:0000313" key="7">
    <source>
        <dbReference type="Proteomes" id="UP000324748"/>
    </source>
</evidence>
<reference evidence="6 7" key="1">
    <citation type="submission" date="2019-05" db="EMBL/GenBank/DDBJ databases">
        <title>Emergence of the Ug99 lineage of the wheat stem rust pathogen through somatic hybridization.</title>
        <authorList>
            <person name="Li F."/>
            <person name="Upadhyaya N.M."/>
            <person name="Sperschneider J."/>
            <person name="Matny O."/>
            <person name="Nguyen-Phuc H."/>
            <person name="Mago R."/>
            <person name="Raley C."/>
            <person name="Miller M.E."/>
            <person name="Silverstein K.A.T."/>
            <person name="Henningsen E."/>
            <person name="Hirsch C.D."/>
            <person name="Visser B."/>
            <person name="Pretorius Z.A."/>
            <person name="Steffenson B.J."/>
            <person name="Schwessinger B."/>
            <person name="Dodds P.N."/>
            <person name="Figueroa M."/>
        </authorList>
    </citation>
    <scope>NUCLEOTIDE SEQUENCE [LARGE SCALE GENOMIC DNA]</scope>
    <source>
        <strain evidence="6">21-0</strain>
    </source>
</reference>
<dbReference type="PANTHER" id="PTHR33798:SF5">
    <property type="entry name" value="FLAVIN REDUCTASE LIKE DOMAIN-CONTAINING PROTEIN"/>
    <property type="match status" value="1"/>
</dbReference>
<comment type="caution">
    <text evidence="6">The sequence shown here is derived from an EMBL/GenBank/DDBJ whole genome shotgun (WGS) entry which is preliminary data.</text>
</comment>
<evidence type="ECO:0000259" key="5">
    <source>
        <dbReference type="SMART" id="SM00903"/>
    </source>
</evidence>
<dbReference type="GO" id="GO:0010181">
    <property type="term" value="F:FMN binding"/>
    <property type="evidence" value="ECO:0007669"/>
    <property type="project" value="InterPro"/>
</dbReference>
<keyword evidence="2" id="KW-0285">Flavoprotein</keyword>
<dbReference type="OrthoDB" id="298012at2759"/>
<evidence type="ECO:0000256" key="1">
    <source>
        <dbReference type="ARBA" id="ARBA00001917"/>
    </source>
</evidence>
<dbReference type="Pfam" id="PF01613">
    <property type="entry name" value="Flavin_Reduct"/>
    <property type="match status" value="1"/>
</dbReference>
<accession>A0A5B0QZV0</accession>
<dbReference type="InterPro" id="IPR002563">
    <property type="entry name" value="Flavin_Rdtase-like_dom"/>
</dbReference>
<dbReference type="Proteomes" id="UP000324748">
    <property type="component" value="Unassembled WGS sequence"/>
</dbReference>
<dbReference type="PANTHER" id="PTHR33798">
    <property type="entry name" value="FLAVOPROTEIN OXYGENASE"/>
    <property type="match status" value="1"/>
</dbReference>
<evidence type="ECO:0000256" key="4">
    <source>
        <dbReference type="ARBA" id="ARBA00038054"/>
    </source>
</evidence>
<dbReference type="EMBL" id="VSWC01000001">
    <property type="protein sequence ID" value="KAA1118806.1"/>
    <property type="molecule type" value="Genomic_DNA"/>
</dbReference>
<dbReference type="Gene3D" id="2.30.110.10">
    <property type="entry name" value="Electron Transport, Fmn-binding Protein, Chain A"/>
    <property type="match status" value="1"/>
</dbReference>
<gene>
    <name evidence="6" type="ORF">PGT21_006736</name>
</gene>
<protein>
    <recommendedName>
        <fullName evidence="5">Flavin reductase like domain-containing protein</fullName>
    </recommendedName>
</protein>
<comment type="similarity">
    <text evidence="4">Belongs to the flavoredoxin family.</text>
</comment>
<evidence type="ECO:0000256" key="3">
    <source>
        <dbReference type="ARBA" id="ARBA00022643"/>
    </source>
</evidence>
<evidence type="ECO:0000313" key="6">
    <source>
        <dbReference type="EMBL" id="KAA1118806.1"/>
    </source>
</evidence>